<dbReference type="GO" id="GO:0006897">
    <property type="term" value="P:endocytosis"/>
    <property type="evidence" value="ECO:0007669"/>
    <property type="project" value="TreeGrafter"/>
</dbReference>
<organism evidence="11 12">
    <name type="scientific">Acrobeloides nanus</name>
    <dbReference type="NCBI Taxonomy" id="290746"/>
    <lineage>
        <taxon>Eukaryota</taxon>
        <taxon>Metazoa</taxon>
        <taxon>Ecdysozoa</taxon>
        <taxon>Nematoda</taxon>
        <taxon>Chromadorea</taxon>
        <taxon>Rhabditida</taxon>
        <taxon>Tylenchina</taxon>
        <taxon>Cephalobomorpha</taxon>
        <taxon>Cephaloboidea</taxon>
        <taxon>Cephalobidae</taxon>
        <taxon>Acrobeloides</taxon>
    </lineage>
</organism>
<dbReference type="PANTHER" id="PTHR10796">
    <property type="entry name" value="PATCHED-RELATED"/>
    <property type="match status" value="1"/>
</dbReference>
<feature type="transmembrane region" description="Helical" evidence="9">
    <location>
        <begin position="398"/>
        <end position="421"/>
    </location>
</feature>
<feature type="transmembrane region" description="Helical" evidence="9">
    <location>
        <begin position="843"/>
        <end position="866"/>
    </location>
</feature>
<dbReference type="AlphaFoldDB" id="A0A914EHR9"/>
<keyword evidence="6 9" id="KW-0472">Membrane</keyword>
<evidence type="ECO:0000256" key="6">
    <source>
        <dbReference type="ARBA" id="ARBA00023136"/>
    </source>
</evidence>
<evidence type="ECO:0000313" key="12">
    <source>
        <dbReference type="WBParaSite" id="ACRNAN_scaffold7855.g25256.t1"/>
    </source>
</evidence>
<dbReference type="GO" id="GO:0005886">
    <property type="term" value="C:plasma membrane"/>
    <property type="evidence" value="ECO:0007669"/>
    <property type="project" value="UniProtKB-SubCell"/>
</dbReference>
<protein>
    <submittedName>
        <fullName evidence="12">SSD domain-containing protein</fullName>
    </submittedName>
</protein>
<keyword evidence="5 9" id="KW-1133">Transmembrane helix</keyword>
<dbReference type="GO" id="GO:0018996">
    <property type="term" value="P:molting cycle, collagen and cuticulin-based cuticle"/>
    <property type="evidence" value="ECO:0007669"/>
    <property type="project" value="TreeGrafter"/>
</dbReference>
<evidence type="ECO:0000256" key="7">
    <source>
        <dbReference type="ARBA" id="ARBA00023180"/>
    </source>
</evidence>
<dbReference type="InterPro" id="IPR000731">
    <property type="entry name" value="SSD"/>
</dbReference>
<evidence type="ECO:0000256" key="8">
    <source>
        <dbReference type="SAM" id="MobiDB-lite"/>
    </source>
</evidence>
<feature type="region of interest" description="Disordered" evidence="8">
    <location>
        <begin position="500"/>
        <end position="521"/>
    </location>
</feature>
<dbReference type="Pfam" id="PF02460">
    <property type="entry name" value="Patched"/>
    <property type="match status" value="1"/>
</dbReference>
<keyword evidence="7" id="KW-0325">Glycoprotein</keyword>
<feature type="transmembrane region" description="Helical" evidence="9">
    <location>
        <begin position="325"/>
        <end position="348"/>
    </location>
</feature>
<dbReference type="InterPro" id="IPR051697">
    <property type="entry name" value="Patched_domain-protein"/>
</dbReference>
<evidence type="ECO:0000256" key="2">
    <source>
        <dbReference type="ARBA" id="ARBA00005585"/>
    </source>
</evidence>
<feature type="transmembrane region" description="Helical" evidence="9">
    <location>
        <begin position="791"/>
        <end position="809"/>
    </location>
</feature>
<feature type="transmembrane region" description="Helical" evidence="9">
    <location>
        <begin position="288"/>
        <end position="305"/>
    </location>
</feature>
<dbReference type="Gene3D" id="1.20.1640.10">
    <property type="entry name" value="Multidrug efflux transporter AcrB transmembrane domain"/>
    <property type="match status" value="2"/>
</dbReference>
<dbReference type="PROSITE" id="PS50156">
    <property type="entry name" value="SSD"/>
    <property type="match status" value="1"/>
</dbReference>
<comment type="similarity">
    <text evidence="2">Belongs to the patched family.</text>
</comment>
<feature type="domain" description="SSD" evidence="10">
    <location>
        <begin position="289"/>
        <end position="458"/>
    </location>
</feature>
<evidence type="ECO:0000313" key="11">
    <source>
        <dbReference type="Proteomes" id="UP000887540"/>
    </source>
</evidence>
<comment type="subcellular location">
    <subcellularLocation>
        <location evidence="1">Cell membrane</location>
        <topology evidence="1">Multi-pass membrane protein</topology>
    </subcellularLocation>
</comment>
<feature type="transmembrane region" description="Helical" evidence="9">
    <location>
        <begin position="433"/>
        <end position="458"/>
    </location>
</feature>
<evidence type="ECO:0000256" key="1">
    <source>
        <dbReference type="ARBA" id="ARBA00004651"/>
    </source>
</evidence>
<evidence type="ECO:0000259" key="10">
    <source>
        <dbReference type="PROSITE" id="PS50156"/>
    </source>
</evidence>
<dbReference type="Proteomes" id="UP000887540">
    <property type="component" value="Unplaced"/>
</dbReference>
<feature type="compositionally biased region" description="Polar residues" evidence="8">
    <location>
        <begin position="505"/>
        <end position="521"/>
    </location>
</feature>
<keyword evidence="3" id="KW-1003">Cell membrane</keyword>
<dbReference type="SUPFAM" id="SSF82866">
    <property type="entry name" value="Multidrug efflux transporter AcrB transmembrane domain"/>
    <property type="match status" value="2"/>
</dbReference>
<dbReference type="InterPro" id="IPR003392">
    <property type="entry name" value="PTHD_SSD"/>
</dbReference>
<reference evidence="12" key="1">
    <citation type="submission" date="2022-11" db="UniProtKB">
        <authorList>
            <consortium name="WormBaseParasite"/>
        </authorList>
    </citation>
    <scope>IDENTIFICATION</scope>
</reference>
<accession>A0A914EHR9</accession>
<dbReference type="GO" id="GO:0030659">
    <property type="term" value="C:cytoplasmic vesicle membrane"/>
    <property type="evidence" value="ECO:0007669"/>
    <property type="project" value="TreeGrafter"/>
</dbReference>
<name>A0A914EHR9_9BILA</name>
<feature type="transmembrane region" description="Helical" evidence="9">
    <location>
        <begin position="583"/>
        <end position="601"/>
    </location>
</feature>
<evidence type="ECO:0000256" key="3">
    <source>
        <dbReference type="ARBA" id="ARBA00022475"/>
    </source>
</evidence>
<dbReference type="WBParaSite" id="ACRNAN_scaffold7855.g25256.t1">
    <property type="protein sequence ID" value="ACRNAN_scaffold7855.g25256.t1"/>
    <property type="gene ID" value="ACRNAN_scaffold7855.g25256"/>
</dbReference>
<proteinExistence type="inferred from homology"/>
<keyword evidence="4 9" id="KW-0812">Transmembrane</keyword>
<evidence type="ECO:0000256" key="9">
    <source>
        <dbReference type="SAM" id="Phobius"/>
    </source>
</evidence>
<evidence type="ECO:0000256" key="5">
    <source>
        <dbReference type="ARBA" id="ARBA00022989"/>
    </source>
</evidence>
<feature type="transmembrane region" description="Helical" evidence="9">
    <location>
        <begin position="815"/>
        <end position="836"/>
    </location>
</feature>
<feature type="transmembrane region" description="Helical" evidence="9">
    <location>
        <begin position="886"/>
        <end position="907"/>
    </location>
</feature>
<sequence>MRCHIPTLDKPLMRLFAWFTKHYLVDYYIVFICFPILLTGFLGFGFLWIDELTLLDAKKLYTPATAPVWEEERLWPIRPNEFLPERTFEWTRYVYLVVHGRELKDGESIDRFPNILQGDYLDEIAQLESSLAANVTFVMQDKWRSNQTAHIQDEVHFQDICLNWNGECYRQTGIINLLKMRHEFEEHGIGVTFPRANTHGSPIYLAFNVGGVEVFKNDSIKIARAMRLWYFLRFDSPELNQLAIQWENAAVKYVEEHWMNNPLLEVHIKHSRIFDQGLTNNSNRLKPYFIVTVVVLIVFTTIYAMKWVFEANAPVKVDWLRSKPILALGGVLSSGMAIVSGIGLLLWCGMFFAEITLVAPFLVLSIGVDDMFIAVAAWHNTELEFPGKTKEALKARMVAALSESSVAIFITSITDVLSFAVGCFTDILAVRGFCMMTSACMFFTFLYQVTFFAALMVVSAKAQMAGKNACMPCIDTKDYYDESVSRAKCLANKNRSDRRNGYFQGKNSQNTHNKKSASLNSMTSNRLSENYAKSLETIESSPSQSSTTSSTEEISLASKSHGFMGQFFRRYYVKYLLDWRCKLVVLAVFIAYIIIGTYGLCNMEQGLDYEKLLIKTDPLVRTLKVEIELFHGGDQIEIAIINAPNMTLPENRKRIEELLKEFEHIPYSIGSKGTQIWIREYAKYANLTGSYLSDDHFSWVRGVYEWSQLFAFYKLWSQDFIWENEENIDQIVMKSFRFRIGVTEFNTPSDLVRVTQFLRDVAARHPDLNIITYQQSRPIADQLNVLLPNTLQSDFIAILCMITIALLFIPNPICTFWITIAIFTIDLGVIGFLALWSVKLDPISMITLILSIGFSIEFSAHVTYGFVSNENNLTPYERCIDAMEKLAWPVVHGSLSTILGVMVLAFINSYMVLVFFKTVFLVIVFGVFHALVLLPIVLHDTAPWTDRLNAYLAERESLREKRKISHKHSVRVE</sequence>
<feature type="transmembrane region" description="Helical" evidence="9">
    <location>
        <begin position="919"/>
        <end position="938"/>
    </location>
</feature>
<dbReference type="PANTHER" id="PTHR10796:SF91">
    <property type="entry name" value="SSD DOMAIN-CONTAINING PROTEIN"/>
    <property type="match status" value="1"/>
</dbReference>
<evidence type="ECO:0000256" key="4">
    <source>
        <dbReference type="ARBA" id="ARBA00022692"/>
    </source>
</evidence>
<keyword evidence="11" id="KW-1185">Reference proteome</keyword>
<feature type="transmembrane region" description="Helical" evidence="9">
    <location>
        <begin position="27"/>
        <end position="49"/>
    </location>
</feature>
<dbReference type="FunFam" id="1.20.1640.10:FF:000013">
    <property type="entry name" value="PaTched Related family"/>
    <property type="match status" value="1"/>
</dbReference>